<evidence type="ECO:0000313" key="3">
    <source>
        <dbReference type="Proteomes" id="UP000322887"/>
    </source>
</evidence>
<proteinExistence type="predicted"/>
<organism evidence="2 3">
    <name type="scientific">Gimesia maris</name>
    <dbReference type="NCBI Taxonomy" id="122"/>
    <lineage>
        <taxon>Bacteria</taxon>
        <taxon>Pseudomonadati</taxon>
        <taxon>Planctomycetota</taxon>
        <taxon>Planctomycetia</taxon>
        <taxon>Planctomycetales</taxon>
        <taxon>Planctomycetaceae</taxon>
        <taxon>Gimesia</taxon>
    </lineage>
</organism>
<protein>
    <submittedName>
        <fullName evidence="2">Uncharacterized protein</fullName>
    </submittedName>
</protein>
<name>A0ABX5YND2_9PLAN</name>
<keyword evidence="1" id="KW-0472">Membrane</keyword>
<dbReference type="RefSeq" id="WP_002643755.1">
    <property type="nucleotide sequence ID" value="NZ_CAXBMG010000002.1"/>
</dbReference>
<sequence>MLTHVKLFIKRYKDDLFVIAAGAGMLYFATLDRDLGWFWNTAGFIILIWGIATLCMNLRSGENQKQNGSNADA</sequence>
<evidence type="ECO:0000313" key="2">
    <source>
        <dbReference type="EMBL" id="QEG17185.1"/>
    </source>
</evidence>
<feature type="transmembrane region" description="Helical" evidence="1">
    <location>
        <begin position="37"/>
        <end position="58"/>
    </location>
</feature>
<evidence type="ECO:0000256" key="1">
    <source>
        <dbReference type="SAM" id="Phobius"/>
    </source>
</evidence>
<gene>
    <name evidence="2" type="ORF">GmarT_30630</name>
</gene>
<dbReference type="Proteomes" id="UP000322887">
    <property type="component" value="Chromosome"/>
</dbReference>
<reference evidence="2 3" key="1">
    <citation type="submission" date="2019-08" db="EMBL/GenBank/DDBJ databases">
        <title>Deep-cultivation of Planctomycetes and their phenomic and genomic characterization uncovers novel biology.</title>
        <authorList>
            <person name="Wiegand S."/>
            <person name="Jogler M."/>
            <person name="Boedeker C."/>
            <person name="Pinto D."/>
            <person name="Vollmers J."/>
            <person name="Rivas-Marin E."/>
            <person name="Kohn T."/>
            <person name="Peeters S.H."/>
            <person name="Heuer A."/>
            <person name="Rast P."/>
            <person name="Oberbeckmann S."/>
            <person name="Bunk B."/>
            <person name="Jeske O."/>
            <person name="Meyerdierks A."/>
            <person name="Storesund J.E."/>
            <person name="Kallscheuer N."/>
            <person name="Luecker S."/>
            <person name="Lage O.M."/>
            <person name="Pohl T."/>
            <person name="Merkel B.J."/>
            <person name="Hornburger P."/>
            <person name="Mueller R.-W."/>
            <person name="Bruemmer F."/>
            <person name="Labrenz M."/>
            <person name="Spormann A.M."/>
            <person name="Op den Camp H."/>
            <person name="Overmann J."/>
            <person name="Amann R."/>
            <person name="Jetten M.S.M."/>
            <person name="Mascher T."/>
            <person name="Medema M.H."/>
            <person name="Devos D.P."/>
            <person name="Kaster A.-K."/>
            <person name="Ovreas L."/>
            <person name="Rohde M."/>
            <person name="Galperin M.Y."/>
            <person name="Jogler C."/>
        </authorList>
    </citation>
    <scope>NUCLEOTIDE SEQUENCE [LARGE SCALE GENOMIC DNA]</scope>
    <source>
        <strain evidence="2 3">DSM 8797</strain>
    </source>
</reference>
<keyword evidence="3" id="KW-1185">Reference proteome</keyword>
<dbReference type="EMBL" id="CP042910">
    <property type="protein sequence ID" value="QEG17185.1"/>
    <property type="molecule type" value="Genomic_DNA"/>
</dbReference>
<feature type="transmembrane region" description="Helical" evidence="1">
    <location>
        <begin position="12"/>
        <end position="31"/>
    </location>
</feature>
<keyword evidence="1" id="KW-0812">Transmembrane</keyword>
<accession>A0ABX5YND2</accession>
<keyword evidence="1" id="KW-1133">Transmembrane helix</keyword>